<feature type="region of interest" description="Disordered" evidence="1">
    <location>
        <begin position="1"/>
        <end position="38"/>
    </location>
</feature>
<sequence>MPAGVRPAAPSPAMPAGASIVTAPASAHPSNDDAGTAATANGMATASRVAAPAGATRFDEPPVAGPTPIVDDPMVPVPDEVVQVHEADGALSFVIRDRSLADAAAVRCALETARRLTGDARAVRQVTLNGRTIYTDASPAPRPRGTGASFTC</sequence>
<proteinExistence type="predicted"/>
<name>A0A1W6L580_9BURK</name>
<dbReference type="EMBL" id="CP015118">
    <property type="protein sequence ID" value="ARN19337.1"/>
    <property type="molecule type" value="Genomic_DNA"/>
</dbReference>
<evidence type="ECO:0000313" key="2">
    <source>
        <dbReference type="EMBL" id="ARN19337.1"/>
    </source>
</evidence>
<dbReference type="Proteomes" id="UP000193427">
    <property type="component" value="Chromosome"/>
</dbReference>
<keyword evidence="3" id="KW-1185">Reference proteome</keyword>
<dbReference type="STRING" id="946333.A4W93_05110"/>
<evidence type="ECO:0000256" key="1">
    <source>
        <dbReference type="SAM" id="MobiDB-lite"/>
    </source>
</evidence>
<dbReference type="KEGG" id="rgu:A4W93_05110"/>
<protein>
    <submittedName>
        <fullName evidence="2">Uncharacterized protein</fullName>
    </submittedName>
</protein>
<gene>
    <name evidence="2" type="ORF">A4W93_05110</name>
</gene>
<reference evidence="2 3" key="1">
    <citation type="submission" date="2016-04" db="EMBL/GenBank/DDBJ databases">
        <title>Complete genome sequence of natural rubber-degrading, novel Gram-negative bacterium, Rhizobacter gummiphilus strain NS21.</title>
        <authorList>
            <person name="Tabata M."/>
            <person name="Kasai D."/>
            <person name="Fukuda M."/>
        </authorList>
    </citation>
    <scope>NUCLEOTIDE SEQUENCE [LARGE SCALE GENOMIC DNA]</scope>
    <source>
        <strain evidence="2 3">NS21</strain>
    </source>
</reference>
<evidence type="ECO:0000313" key="3">
    <source>
        <dbReference type="Proteomes" id="UP000193427"/>
    </source>
</evidence>
<accession>A0A1W6L580</accession>
<dbReference type="AlphaFoldDB" id="A0A1W6L580"/>
<feature type="region of interest" description="Disordered" evidence="1">
    <location>
        <begin position="51"/>
        <end position="72"/>
    </location>
</feature>
<organism evidence="2 3">
    <name type="scientific">Piscinibacter gummiphilus</name>
    <dbReference type="NCBI Taxonomy" id="946333"/>
    <lineage>
        <taxon>Bacteria</taxon>
        <taxon>Pseudomonadati</taxon>
        <taxon>Pseudomonadota</taxon>
        <taxon>Betaproteobacteria</taxon>
        <taxon>Burkholderiales</taxon>
        <taxon>Sphaerotilaceae</taxon>
        <taxon>Piscinibacter</taxon>
    </lineage>
</organism>